<dbReference type="NCBIfam" id="NF012211">
    <property type="entry name" value="tand_rpt_95"/>
    <property type="match status" value="2"/>
</dbReference>
<dbReference type="PANTHER" id="PTHR45739">
    <property type="entry name" value="MATRIX PROTEIN, PUTATIVE-RELATED"/>
    <property type="match status" value="1"/>
</dbReference>
<dbReference type="InterPro" id="IPR013783">
    <property type="entry name" value="Ig-like_fold"/>
</dbReference>
<sequence>FTYKANDGTADSNTATVTITVTPVNDAPVASNDSYTVLEGGTLTVTAANSILSNDTDAENNPLTAVLVTGPSHGTLTLNSNGTFTYTHDGSETTTDNFTYRANDGTANSNTATVTITVTPVNDAPVASNDSYTVLEGGTLTVTAANSILSNDTDAENNPLTAILVSSPSHGTLTLNSNGTFTYTHDGSET</sequence>
<dbReference type="InterPro" id="IPR040853">
    <property type="entry name" value="RapA2_cadherin-like"/>
</dbReference>
<feature type="domain" description="RapA2 cadherin-like" evidence="1">
    <location>
        <begin position="15"/>
        <end position="86"/>
    </location>
</feature>
<evidence type="ECO:0000259" key="1">
    <source>
        <dbReference type="Pfam" id="PF17803"/>
    </source>
</evidence>
<proteinExistence type="predicted"/>
<dbReference type="InterPro" id="IPR051561">
    <property type="entry name" value="FRAS1_ECM"/>
</dbReference>
<dbReference type="Gene3D" id="2.60.40.10">
    <property type="entry name" value="Immunoglobulins"/>
    <property type="match status" value="2"/>
</dbReference>
<reference evidence="3" key="1">
    <citation type="journal article" date="2019" name="Int. J. Syst. Evol. Microbiol.">
        <title>The Global Catalogue of Microorganisms (GCM) 10K type strain sequencing project: providing services to taxonomists for standard genome sequencing and annotation.</title>
        <authorList>
            <consortium name="The Broad Institute Genomics Platform"/>
            <consortium name="The Broad Institute Genome Sequencing Center for Infectious Disease"/>
            <person name="Wu L."/>
            <person name="Ma J."/>
        </authorList>
    </citation>
    <scope>NUCLEOTIDE SEQUENCE [LARGE SCALE GENOMIC DNA]</scope>
    <source>
        <strain evidence="3">CCUG 70865</strain>
    </source>
</reference>
<feature type="domain" description="RapA2 cadherin-like" evidence="1">
    <location>
        <begin position="112"/>
        <end position="183"/>
    </location>
</feature>
<evidence type="ECO:0000313" key="2">
    <source>
        <dbReference type="EMBL" id="MFD1606069.1"/>
    </source>
</evidence>
<organism evidence="2 3">
    <name type="scientific">Flavobacterium artemisiae</name>
    <dbReference type="NCBI Taxonomy" id="2126556"/>
    <lineage>
        <taxon>Bacteria</taxon>
        <taxon>Pseudomonadati</taxon>
        <taxon>Bacteroidota</taxon>
        <taxon>Flavobacteriia</taxon>
        <taxon>Flavobacteriales</taxon>
        <taxon>Flavobacteriaceae</taxon>
        <taxon>Flavobacterium</taxon>
    </lineage>
</organism>
<dbReference type="InterPro" id="IPR010221">
    <property type="entry name" value="VCBS_dom"/>
</dbReference>
<keyword evidence="3" id="KW-1185">Reference proteome</keyword>
<accession>A0ABW4HKS7</accession>
<dbReference type="Proteomes" id="UP001597138">
    <property type="component" value="Unassembled WGS sequence"/>
</dbReference>
<evidence type="ECO:0000313" key="3">
    <source>
        <dbReference type="Proteomes" id="UP001597138"/>
    </source>
</evidence>
<dbReference type="Pfam" id="PF17803">
    <property type="entry name" value="Cadherin_4"/>
    <property type="match status" value="2"/>
</dbReference>
<dbReference type="NCBIfam" id="TIGR01965">
    <property type="entry name" value="VCBS_repeat"/>
    <property type="match status" value="2"/>
</dbReference>
<dbReference type="EMBL" id="JBHUDZ010000023">
    <property type="protein sequence ID" value="MFD1606069.1"/>
    <property type="molecule type" value="Genomic_DNA"/>
</dbReference>
<protein>
    <submittedName>
        <fullName evidence="2">Ig-like domain-containing protein</fullName>
    </submittedName>
</protein>
<comment type="caution">
    <text evidence="2">The sequence shown here is derived from an EMBL/GenBank/DDBJ whole genome shotgun (WGS) entry which is preliminary data.</text>
</comment>
<feature type="non-terminal residue" evidence="2">
    <location>
        <position position="1"/>
    </location>
</feature>
<gene>
    <name evidence="2" type="ORF">ACFSC2_25255</name>
</gene>
<dbReference type="PANTHER" id="PTHR45739:SF8">
    <property type="entry name" value="FRAS1-RELATED EXTRACELLULAR MATRIX PROTEIN 1"/>
    <property type="match status" value="1"/>
</dbReference>
<dbReference type="RefSeq" id="WP_379818739.1">
    <property type="nucleotide sequence ID" value="NZ_JBHUDZ010000023.1"/>
</dbReference>
<name>A0ABW4HKS7_9FLAO</name>
<feature type="non-terminal residue" evidence="2">
    <location>
        <position position="190"/>
    </location>
</feature>